<gene>
    <name evidence="8" type="primary">radC</name>
    <name evidence="8" type="ORF">DAMO_0083</name>
</gene>
<dbReference type="PATRIC" id="fig|671143.5.peg.72"/>
<dbReference type="PANTHER" id="PTHR30471">
    <property type="entry name" value="DNA REPAIR PROTEIN RADC"/>
    <property type="match status" value="1"/>
</dbReference>
<dbReference type="HOGENOM" id="CLU_073529_0_0_0"/>
<keyword evidence="4" id="KW-0862">Zinc</keyword>
<accession>D5MHR8</accession>
<organism evidence="8 9">
    <name type="scientific">Methylomirabilis oxygeniifera</name>
    <dbReference type="NCBI Taxonomy" id="671143"/>
    <lineage>
        <taxon>Bacteria</taxon>
        <taxon>Candidatus Methylomirabilota</taxon>
        <taxon>Candidatus Methylomirabilia</taxon>
        <taxon>Candidatus Methylomirabilales</taxon>
        <taxon>Candidatus Methylomirabilaceae</taxon>
        <taxon>Candidatus Methylomirabilis</taxon>
    </lineage>
</organism>
<dbReference type="CDD" id="cd08071">
    <property type="entry name" value="MPN_DUF2466"/>
    <property type="match status" value="1"/>
</dbReference>
<evidence type="ECO:0000259" key="7">
    <source>
        <dbReference type="PROSITE" id="PS50249"/>
    </source>
</evidence>
<dbReference type="KEGG" id="mox:DAMO_0083"/>
<keyword evidence="2" id="KW-0479">Metal-binding</keyword>
<evidence type="ECO:0000313" key="9">
    <source>
        <dbReference type="Proteomes" id="UP000006898"/>
    </source>
</evidence>
<sequence>MAGKERMQQAREAKNYVAGHRERLRARYRLSGEVALQDYELLELLLTYAIPRRDTKLLAKRLLERFGTLARVVEAEPAALEAIDGMGPQAATLISLIRPLATRFLTEAPAPKILLRSTGDAEAYFQAKLKGLPEEEVHVAFVNSKNAVTATECLQRGTVDQSVVYVRKVIERALVHKASGFLLAHNHPSGDPTPSPQDREITQALKTAAATVGVRFLDHLVIGDGAPFSFKAVGLL</sequence>
<dbReference type="Pfam" id="PF04002">
    <property type="entry name" value="RadC"/>
    <property type="match status" value="1"/>
</dbReference>
<proteinExistence type="inferred from homology"/>
<dbReference type="GO" id="GO:0008237">
    <property type="term" value="F:metallopeptidase activity"/>
    <property type="evidence" value="ECO:0007669"/>
    <property type="project" value="UniProtKB-KW"/>
</dbReference>
<dbReference type="PROSITE" id="PS50249">
    <property type="entry name" value="MPN"/>
    <property type="match status" value="1"/>
</dbReference>
<dbReference type="Gene3D" id="1.10.150.20">
    <property type="entry name" value="5' to 3' exonuclease, C-terminal subdomain"/>
    <property type="match status" value="1"/>
</dbReference>
<dbReference type="NCBIfam" id="TIGR00608">
    <property type="entry name" value="radc"/>
    <property type="match status" value="1"/>
</dbReference>
<dbReference type="Gene3D" id="3.40.140.10">
    <property type="entry name" value="Cytidine Deaminase, domain 2"/>
    <property type="match status" value="1"/>
</dbReference>
<dbReference type="SUPFAM" id="SSF47781">
    <property type="entry name" value="RuvA domain 2-like"/>
    <property type="match status" value="1"/>
</dbReference>
<reference evidence="8 9" key="1">
    <citation type="journal article" date="2010" name="Nature">
        <title>Nitrite-driven anaerobic methane oxidation by oxygenic bacteria.</title>
        <authorList>
            <person name="Ettwig K.F."/>
            <person name="Butler M.K."/>
            <person name="Le Paslier D."/>
            <person name="Pelletier E."/>
            <person name="Mangenot S."/>
            <person name="Kuypers M.M.M."/>
            <person name="Schreiber F."/>
            <person name="Dutilh B.E."/>
            <person name="Zedelius J."/>
            <person name="de Beer D."/>
            <person name="Gloerich J."/>
            <person name="Wessels H.J.C.T."/>
            <person name="van Allen T."/>
            <person name="Luesken F."/>
            <person name="Wu M."/>
            <person name="van de Pas-Schoonen K.T."/>
            <person name="Op den Camp H.J.M."/>
            <person name="Janssen-Megens E.M."/>
            <person name="Francoijs K-J."/>
            <person name="Stunnenberg H."/>
            <person name="Weissenbach J."/>
            <person name="Jetten M.S.M."/>
            <person name="Strous M."/>
        </authorList>
    </citation>
    <scope>NUCLEOTIDE SEQUENCE [LARGE SCALE GENOMIC DNA]</scope>
</reference>
<dbReference type="GO" id="GO:0006508">
    <property type="term" value="P:proteolysis"/>
    <property type="evidence" value="ECO:0007669"/>
    <property type="project" value="UniProtKB-KW"/>
</dbReference>
<evidence type="ECO:0000256" key="6">
    <source>
        <dbReference type="RuleBase" id="RU003797"/>
    </source>
</evidence>
<dbReference type="InterPro" id="IPR020891">
    <property type="entry name" value="UPF0758_CS"/>
</dbReference>
<dbReference type="InterPro" id="IPR001405">
    <property type="entry name" value="UPF0758"/>
</dbReference>
<dbReference type="GO" id="GO:0046872">
    <property type="term" value="F:metal ion binding"/>
    <property type="evidence" value="ECO:0007669"/>
    <property type="project" value="UniProtKB-KW"/>
</dbReference>
<dbReference type="InterPro" id="IPR025657">
    <property type="entry name" value="RadC_JAB"/>
</dbReference>
<dbReference type="NCBIfam" id="NF000642">
    <property type="entry name" value="PRK00024.1"/>
    <property type="match status" value="1"/>
</dbReference>
<protein>
    <submittedName>
        <fullName evidence="8">DNA repair protein radC homolog</fullName>
    </submittedName>
</protein>
<feature type="domain" description="MPN" evidence="7">
    <location>
        <begin position="114"/>
        <end position="236"/>
    </location>
</feature>
<keyword evidence="1" id="KW-0645">Protease</keyword>
<dbReference type="AlphaFoldDB" id="D5MHR8"/>
<dbReference type="PANTHER" id="PTHR30471:SF3">
    <property type="entry name" value="UPF0758 PROTEIN YEES-RELATED"/>
    <property type="match status" value="1"/>
</dbReference>
<dbReference type="STRING" id="671143.DAMO_0083"/>
<evidence type="ECO:0000313" key="8">
    <source>
        <dbReference type="EMBL" id="CBE67201.1"/>
    </source>
</evidence>
<evidence type="ECO:0000256" key="5">
    <source>
        <dbReference type="ARBA" id="ARBA00023049"/>
    </source>
</evidence>
<dbReference type="EMBL" id="FP565575">
    <property type="protein sequence ID" value="CBE67201.1"/>
    <property type="molecule type" value="Genomic_DNA"/>
</dbReference>
<evidence type="ECO:0000256" key="4">
    <source>
        <dbReference type="ARBA" id="ARBA00022833"/>
    </source>
</evidence>
<dbReference type="eggNOG" id="COG2003">
    <property type="taxonomic scope" value="Bacteria"/>
</dbReference>
<name>D5MHR8_METO1</name>
<dbReference type="InterPro" id="IPR037518">
    <property type="entry name" value="MPN"/>
</dbReference>
<dbReference type="Proteomes" id="UP000006898">
    <property type="component" value="Chromosome"/>
</dbReference>
<dbReference type="InterPro" id="IPR046778">
    <property type="entry name" value="UPF0758_N"/>
</dbReference>
<dbReference type="InterPro" id="IPR010994">
    <property type="entry name" value="RuvA_2-like"/>
</dbReference>
<dbReference type="PROSITE" id="PS01302">
    <property type="entry name" value="UPF0758"/>
    <property type="match status" value="1"/>
</dbReference>
<evidence type="ECO:0000256" key="3">
    <source>
        <dbReference type="ARBA" id="ARBA00022801"/>
    </source>
</evidence>
<evidence type="ECO:0000256" key="2">
    <source>
        <dbReference type="ARBA" id="ARBA00022723"/>
    </source>
</evidence>
<comment type="similarity">
    <text evidence="6">Belongs to the UPF0758 family.</text>
</comment>
<evidence type="ECO:0000256" key="1">
    <source>
        <dbReference type="ARBA" id="ARBA00022670"/>
    </source>
</evidence>
<keyword evidence="3" id="KW-0378">Hydrolase</keyword>
<keyword evidence="5" id="KW-0482">Metalloprotease</keyword>
<dbReference type="Pfam" id="PF20582">
    <property type="entry name" value="UPF0758_N"/>
    <property type="match status" value="1"/>
</dbReference>